<protein>
    <recommendedName>
        <fullName evidence="6">SURF1-like protein</fullName>
    </recommendedName>
</protein>
<proteinExistence type="inferred from homology"/>
<organism evidence="8 9">
    <name type="scientific">Nocardioides agri</name>
    <dbReference type="NCBI Taxonomy" id="2682843"/>
    <lineage>
        <taxon>Bacteria</taxon>
        <taxon>Bacillati</taxon>
        <taxon>Actinomycetota</taxon>
        <taxon>Actinomycetes</taxon>
        <taxon>Propionibacteriales</taxon>
        <taxon>Nocardioidaceae</taxon>
        <taxon>Nocardioides</taxon>
    </lineage>
</organism>
<evidence type="ECO:0000256" key="7">
    <source>
        <dbReference type="SAM" id="MobiDB-lite"/>
    </source>
</evidence>
<evidence type="ECO:0000256" key="3">
    <source>
        <dbReference type="ARBA" id="ARBA00022692"/>
    </source>
</evidence>
<evidence type="ECO:0000256" key="2">
    <source>
        <dbReference type="ARBA" id="ARBA00007165"/>
    </source>
</evidence>
<dbReference type="PANTHER" id="PTHR23427">
    <property type="entry name" value="SURFEIT LOCUS PROTEIN"/>
    <property type="match status" value="1"/>
</dbReference>
<sequence>MGDHEAGPRARRPHRVRRLTVGRVGRPHRRRGRAARRVEALRQPGSGSPAAGWSAAARDRARHRARPRRRPSTGDDDTSPDQRLPALRRRRPAWAGQVGRGGRLRRLTRPGSPGGAGTDGLRTLAGVPSPLAPRYWGAHLLALVLVGTAVALGIWQYDAWQAHRTAAASDVTHDEPVPLTGVLGPDDPFPGDQVGRPVTVTGTWVPEGTVYVSGRPDAGVDGYWVVTPLAVDGSDGAALPVVRGWVADPDDAPSAPSGAATVEGWLQPSEGSGQVDDDPTDDVLPQLRIADVIQHVDQDLYGAYVVASSPEQGLAAADLEQLPEAGTFTGIRNLLYAIEWWFFGLFAAFIWWRWVSDTTRAPTGSGLAEGEPVPDP</sequence>
<dbReference type="EMBL" id="WSEK01000004">
    <property type="protein sequence ID" value="MVQ49939.1"/>
    <property type="molecule type" value="Genomic_DNA"/>
</dbReference>
<evidence type="ECO:0000256" key="1">
    <source>
        <dbReference type="ARBA" id="ARBA00004370"/>
    </source>
</evidence>
<dbReference type="CDD" id="cd06662">
    <property type="entry name" value="SURF1"/>
    <property type="match status" value="1"/>
</dbReference>
<accession>A0A6L6XRN1</accession>
<keyword evidence="4 6" id="KW-1133">Transmembrane helix</keyword>
<gene>
    <name evidence="8" type="ORF">GON03_12160</name>
</gene>
<comment type="caution">
    <text evidence="8">The sequence shown here is derived from an EMBL/GenBank/DDBJ whole genome shotgun (WGS) entry which is preliminary data.</text>
</comment>
<dbReference type="PROSITE" id="PS50895">
    <property type="entry name" value="SURF1"/>
    <property type="match status" value="1"/>
</dbReference>
<feature type="region of interest" description="Disordered" evidence="7">
    <location>
        <begin position="1"/>
        <end position="122"/>
    </location>
</feature>
<keyword evidence="9" id="KW-1185">Reference proteome</keyword>
<feature type="compositionally biased region" description="Basic residues" evidence="7">
    <location>
        <begin position="9"/>
        <end position="35"/>
    </location>
</feature>
<dbReference type="Pfam" id="PF02104">
    <property type="entry name" value="SURF1"/>
    <property type="match status" value="1"/>
</dbReference>
<keyword evidence="3 6" id="KW-0812">Transmembrane</keyword>
<reference evidence="8 9" key="1">
    <citation type="submission" date="2019-12" db="EMBL/GenBank/DDBJ databases">
        <authorList>
            <person name="Huq M.A."/>
        </authorList>
    </citation>
    <scope>NUCLEOTIDE SEQUENCE [LARGE SCALE GENOMIC DNA]</scope>
    <source>
        <strain evidence="8 9">MAH-18</strain>
    </source>
</reference>
<feature type="compositionally biased region" description="Basic residues" evidence="7">
    <location>
        <begin position="60"/>
        <end position="71"/>
    </location>
</feature>
<feature type="transmembrane region" description="Helical" evidence="6">
    <location>
        <begin position="334"/>
        <end position="354"/>
    </location>
</feature>
<dbReference type="AlphaFoldDB" id="A0A6L6XRN1"/>
<dbReference type="Proteomes" id="UP000473525">
    <property type="component" value="Unassembled WGS sequence"/>
</dbReference>
<comment type="subcellular location">
    <subcellularLocation>
        <location evidence="6">Cell membrane</location>
        <topology evidence="6">Multi-pass membrane protein</topology>
    </subcellularLocation>
    <subcellularLocation>
        <location evidence="1">Membrane</location>
    </subcellularLocation>
</comment>
<dbReference type="PANTHER" id="PTHR23427:SF2">
    <property type="entry name" value="SURFEIT LOCUS PROTEIN 1"/>
    <property type="match status" value="1"/>
</dbReference>
<feature type="transmembrane region" description="Helical" evidence="6">
    <location>
        <begin position="135"/>
        <end position="155"/>
    </location>
</feature>
<name>A0A6L6XRN1_9ACTN</name>
<comment type="similarity">
    <text evidence="2 6">Belongs to the SURF1 family.</text>
</comment>
<evidence type="ECO:0000256" key="4">
    <source>
        <dbReference type="ARBA" id="ARBA00022989"/>
    </source>
</evidence>
<evidence type="ECO:0000256" key="5">
    <source>
        <dbReference type="ARBA" id="ARBA00023136"/>
    </source>
</evidence>
<keyword evidence="5 6" id="KW-0472">Membrane</keyword>
<evidence type="ECO:0000313" key="9">
    <source>
        <dbReference type="Proteomes" id="UP000473525"/>
    </source>
</evidence>
<evidence type="ECO:0000313" key="8">
    <source>
        <dbReference type="EMBL" id="MVQ49939.1"/>
    </source>
</evidence>
<evidence type="ECO:0000256" key="6">
    <source>
        <dbReference type="RuleBase" id="RU363076"/>
    </source>
</evidence>
<dbReference type="InterPro" id="IPR002994">
    <property type="entry name" value="Surf1/Shy1"/>
</dbReference>
<keyword evidence="6" id="KW-1003">Cell membrane</keyword>
<dbReference type="InterPro" id="IPR045214">
    <property type="entry name" value="Surf1/Surf4"/>
</dbReference>
<dbReference type="GO" id="GO:0005886">
    <property type="term" value="C:plasma membrane"/>
    <property type="evidence" value="ECO:0007669"/>
    <property type="project" value="UniProtKB-SubCell"/>
</dbReference>
<feature type="compositionally biased region" description="Low complexity" evidence="7">
    <location>
        <begin position="41"/>
        <end position="56"/>
    </location>
</feature>